<protein>
    <recommendedName>
        <fullName evidence="4">CDP-glycerol--glycerophosphate glycerophosphotransferase</fullName>
    </recommendedName>
</protein>
<feature type="coiled-coil region" evidence="1">
    <location>
        <begin position="356"/>
        <end position="383"/>
    </location>
</feature>
<dbReference type="Pfam" id="PF04464">
    <property type="entry name" value="Glyphos_transf"/>
    <property type="match status" value="1"/>
</dbReference>
<sequence>MKYNKYPCLIMAIESDLGCGRNMDVYYKNLENSDVVLPIMVYSRLSSYQNAPKWIKNKVVYNVPFTTHYLENCYPDCKLDPDEHITHEKWTSEFIKFIYLIKKIYKNRAMWLLDHPLPILEKAMGPHLIQIFHGELFKIGPASYFNSENMASFYSYDRIFISGKLLFDEVIRHTKINPKDSRIRMTGRVLNDSLYTKELNKKHILKQFKLNPLQKTVVYAPSWESLKIWPIGKRNKDVLNLEKFCEFIKSNNLNLIIRPHPICIYQYDIKPKIIRTIKKFPNMYFDDSSSSSYYGPNKTIIAGDVLVTDLSTISVDFMSLGKPAIYLYPDNSTGLWGKFFPTIEQVAAVSYVAKNFSELNSLIKKLTLTNESLEIKLKRKETVSYVFHNNNGTAGNIFLQELESYTLELMHRENSLINKLWRYLFKRNGKYKNDIINFSARINI</sequence>
<organism evidence="2 3">
    <name type="scientific">Candidatus Roizmanbacteria bacterium CG11_big_fil_rev_8_21_14_0_20_36_8</name>
    <dbReference type="NCBI Taxonomy" id="1974856"/>
    <lineage>
        <taxon>Bacteria</taxon>
        <taxon>Candidatus Roizmaniibacteriota</taxon>
    </lineage>
</organism>
<dbReference type="Gene3D" id="3.40.50.12580">
    <property type="match status" value="1"/>
</dbReference>
<gene>
    <name evidence="2" type="ORF">COV58_03620</name>
</gene>
<dbReference type="EMBL" id="PCVM01000085">
    <property type="protein sequence ID" value="PIQ73228.1"/>
    <property type="molecule type" value="Genomic_DNA"/>
</dbReference>
<keyword evidence="1" id="KW-0175">Coiled coil</keyword>
<name>A0A2M6ITG9_9BACT</name>
<dbReference type="InterPro" id="IPR007554">
    <property type="entry name" value="Glycerophosphate_synth"/>
</dbReference>
<reference evidence="2 3" key="1">
    <citation type="submission" date="2017-09" db="EMBL/GenBank/DDBJ databases">
        <title>Depth-based differentiation of microbial function through sediment-hosted aquifers and enrichment of novel symbionts in the deep terrestrial subsurface.</title>
        <authorList>
            <person name="Probst A.J."/>
            <person name="Ladd B."/>
            <person name="Jarett J.K."/>
            <person name="Geller-Mcgrath D.E."/>
            <person name="Sieber C.M."/>
            <person name="Emerson J.B."/>
            <person name="Anantharaman K."/>
            <person name="Thomas B.C."/>
            <person name="Malmstrom R."/>
            <person name="Stieglmeier M."/>
            <person name="Klingl A."/>
            <person name="Woyke T."/>
            <person name="Ryan C.M."/>
            <person name="Banfield J.F."/>
        </authorList>
    </citation>
    <scope>NUCLEOTIDE SEQUENCE [LARGE SCALE GENOMIC DNA]</scope>
    <source>
        <strain evidence="2">CG11_big_fil_rev_8_21_14_0_20_36_8</strain>
    </source>
</reference>
<evidence type="ECO:0000313" key="3">
    <source>
        <dbReference type="Proteomes" id="UP000231056"/>
    </source>
</evidence>
<dbReference type="GO" id="GO:0016020">
    <property type="term" value="C:membrane"/>
    <property type="evidence" value="ECO:0007669"/>
    <property type="project" value="InterPro"/>
</dbReference>
<evidence type="ECO:0000256" key="1">
    <source>
        <dbReference type="SAM" id="Coils"/>
    </source>
</evidence>
<dbReference type="GO" id="GO:0047355">
    <property type="term" value="F:CDP-glycerol glycerophosphotransferase activity"/>
    <property type="evidence" value="ECO:0007669"/>
    <property type="project" value="InterPro"/>
</dbReference>
<proteinExistence type="predicted"/>
<comment type="caution">
    <text evidence="2">The sequence shown here is derived from an EMBL/GenBank/DDBJ whole genome shotgun (WGS) entry which is preliminary data.</text>
</comment>
<dbReference type="AlphaFoldDB" id="A0A2M6ITG9"/>
<dbReference type="SUPFAM" id="SSF53756">
    <property type="entry name" value="UDP-Glycosyltransferase/glycogen phosphorylase"/>
    <property type="match status" value="1"/>
</dbReference>
<accession>A0A2M6ITG9</accession>
<dbReference type="Proteomes" id="UP000231056">
    <property type="component" value="Unassembled WGS sequence"/>
</dbReference>
<dbReference type="InterPro" id="IPR043148">
    <property type="entry name" value="TagF_C"/>
</dbReference>
<evidence type="ECO:0000313" key="2">
    <source>
        <dbReference type="EMBL" id="PIQ73228.1"/>
    </source>
</evidence>
<evidence type="ECO:0008006" key="4">
    <source>
        <dbReference type="Google" id="ProtNLM"/>
    </source>
</evidence>